<feature type="domain" description="Death" evidence="3">
    <location>
        <begin position="756"/>
        <end position="826"/>
    </location>
</feature>
<dbReference type="OrthoDB" id="5962960at2759"/>
<feature type="domain" description="Death" evidence="3">
    <location>
        <begin position="862"/>
        <end position="932"/>
    </location>
</feature>
<dbReference type="SUPFAM" id="SSF47986">
    <property type="entry name" value="DEATH domain"/>
    <property type="match status" value="2"/>
</dbReference>
<evidence type="ECO:0000313" key="5">
    <source>
        <dbReference type="Proteomes" id="UP000838412"/>
    </source>
</evidence>
<gene>
    <name evidence="4" type="primary">Hypp9068</name>
    <name evidence="4" type="ORF">BLAG_LOCUS11846</name>
</gene>
<dbReference type="InterPro" id="IPR036388">
    <property type="entry name" value="WH-like_DNA-bd_sf"/>
</dbReference>
<dbReference type="PROSITE" id="PS50017">
    <property type="entry name" value="DEATH_DOMAIN"/>
    <property type="match status" value="2"/>
</dbReference>
<dbReference type="AlphaFoldDB" id="A0A8K0EJW9"/>
<keyword evidence="1" id="KW-0677">Repeat</keyword>
<organism evidence="4 5">
    <name type="scientific">Branchiostoma lanceolatum</name>
    <name type="common">Common lancelet</name>
    <name type="synonym">Amphioxus lanceolatum</name>
    <dbReference type="NCBI Taxonomy" id="7740"/>
    <lineage>
        <taxon>Eukaryota</taxon>
        <taxon>Metazoa</taxon>
        <taxon>Chordata</taxon>
        <taxon>Cephalochordata</taxon>
        <taxon>Leptocardii</taxon>
        <taxon>Amphioxiformes</taxon>
        <taxon>Branchiostomatidae</taxon>
        <taxon>Branchiostoma</taxon>
    </lineage>
</organism>
<dbReference type="InterPro" id="IPR011029">
    <property type="entry name" value="DEATH-like_dom_sf"/>
</dbReference>
<dbReference type="Gene3D" id="3.40.50.300">
    <property type="entry name" value="P-loop containing nucleotide triphosphate hydrolases"/>
    <property type="match status" value="1"/>
</dbReference>
<evidence type="ECO:0000256" key="2">
    <source>
        <dbReference type="SAM" id="MobiDB-lite"/>
    </source>
</evidence>
<dbReference type="EMBL" id="OV696704">
    <property type="protein sequence ID" value="CAH1251471.1"/>
    <property type="molecule type" value="Genomic_DNA"/>
</dbReference>
<keyword evidence="5" id="KW-1185">Reference proteome</keyword>
<dbReference type="InterPro" id="IPR000488">
    <property type="entry name" value="Death_dom"/>
</dbReference>
<reference evidence="4" key="1">
    <citation type="submission" date="2022-01" db="EMBL/GenBank/DDBJ databases">
        <authorList>
            <person name="Braso-Vives M."/>
        </authorList>
    </citation>
    <scope>NUCLEOTIDE SEQUENCE</scope>
</reference>
<dbReference type="CDD" id="cd01670">
    <property type="entry name" value="Death"/>
    <property type="match status" value="2"/>
</dbReference>
<evidence type="ECO:0000256" key="1">
    <source>
        <dbReference type="ARBA" id="ARBA00022737"/>
    </source>
</evidence>
<dbReference type="InterPro" id="IPR032171">
    <property type="entry name" value="COR-A"/>
</dbReference>
<dbReference type="PANTHER" id="PTHR14389">
    <property type="entry name" value="SI:CH1073-475A24.1"/>
    <property type="match status" value="1"/>
</dbReference>
<dbReference type="SMART" id="SM00005">
    <property type="entry name" value="DEATH"/>
    <property type="match status" value="2"/>
</dbReference>
<protein>
    <submittedName>
        <fullName evidence="4">Hypp9068 protein</fullName>
    </submittedName>
</protein>
<proteinExistence type="predicted"/>
<dbReference type="Pfam" id="PF00531">
    <property type="entry name" value="Death"/>
    <property type="match status" value="2"/>
</dbReference>
<accession>A0A8K0EJW9</accession>
<name>A0A8K0EJW9_BRALA</name>
<dbReference type="PANTHER" id="PTHR14389:SF3">
    <property type="entry name" value="PROTEIN FAM111A-LIKE"/>
    <property type="match status" value="1"/>
</dbReference>
<dbReference type="SUPFAM" id="SSF52540">
    <property type="entry name" value="P-loop containing nucleoside triphosphate hydrolases"/>
    <property type="match status" value="1"/>
</dbReference>
<dbReference type="Gene3D" id="1.10.533.10">
    <property type="entry name" value="Death Domain, Fas"/>
    <property type="match status" value="2"/>
</dbReference>
<dbReference type="Gene3D" id="1.10.10.10">
    <property type="entry name" value="Winged helix-like DNA-binding domain superfamily/Winged helix DNA-binding domain"/>
    <property type="match status" value="1"/>
</dbReference>
<dbReference type="GO" id="GO:0007165">
    <property type="term" value="P:signal transduction"/>
    <property type="evidence" value="ECO:0007669"/>
    <property type="project" value="InterPro"/>
</dbReference>
<feature type="region of interest" description="Disordered" evidence="2">
    <location>
        <begin position="87"/>
        <end position="142"/>
    </location>
</feature>
<sequence length="934" mass="106773">MRALYDRACEEGFTEVFSTRFVLIGKYGNGKTNLVSSLVGEDFEPDWKITDGIAIHPCVMTKTEQWRKIEGLQDHFPYAVAEQMKKLRTQKQEEEEEKEQSMTSQPEQHVEGPADSEQLDSSGAKELNKSSPTEKPPSEELSSLLEKAQMTEKPPVLPETFLTAAKILQEEKGAQSNPTGTREHPQISIWDFGGQEIFYSTQQVFYTHRAIYGLTLNLTKPLHAPVDSSTANGGPASQCIEERDFIDYHLESIRAHTRPLKGSLSYYEDEDTAGKRDIEPTVVVICTHRDQVTKEIEEEYHRNIRHHLKGRVIDKHVRDRYFSVDNTKRNPEDQEVSNLRQFILDVARQQSYMGEKIPIKWLELRSKLLEMYKQGTRYCSMERVMEAMETARPPAGVTPEENAIGILKFLHLRGDIIFFPTESLQNFVILDPQWLVDVCKTIITIPLYRDPAVKEEWDRLKETGELTNRLIEYVWTHRKEALQYNLMDHKQELLELMDRFDLVLQCYGYHDRERGSDRDESVGTTYFVPSLLTTEPDSAKLYPPGITCSKPIFIVFDGKFCPVGLYHRLVICCMRRYNKVKPQLAYARCARFITTNRKQTFLVTKERFYLRVELLSSVKDEGSRFSHGPSVREGLNEDLRELIHKWIPGISYRWCFRCCCEGHKGKEDAERFLHIADANVAECFRDGEAVCETYAPATATSQDIGLADWFQDPQPHGGDQLGKAQPLGTSDAATVQSAVQSLQICFNIVVRNACPKWRELGHHLDLTSTNIDEIDERHRGDPRKCCRAVCDRWIQINGSRATIPRLKDALVSIREMPTVEAIDSMLQQTGNTKSSKTEPSGVKLSPQVEDCFPVIVEDVCPRWMELSRHLGLTESQVDQVSEEHQGDPRECCWEALKLWILVAGSRASVESLKEALVSAEEIATAEKLDTSLRL</sequence>
<dbReference type="Proteomes" id="UP000838412">
    <property type="component" value="Chromosome 19"/>
</dbReference>
<dbReference type="InterPro" id="IPR027417">
    <property type="entry name" value="P-loop_NTPase"/>
</dbReference>
<evidence type="ECO:0000259" key="3">
    <source>
        <dbReference type="PROSITE" id="PS50017"/>
    </source>
</evidence>
<dbReference type="Pfam" id="PF16095">
    <property type="entry name" value="COR-A"/>
    <property type="match status" value="1"/>
</dbReference>
<evidence type="ECO:0000313" key="4">
    <source>
        <dbReference type="EMBL" id="CAH1251471.1"/>
    </source>
</evidence>